<keyword evidence="2" id="KW-0472">Membrane</keyword>
<dbReference type="AlphaFoldDB" id="A0A0L8I7N5"/>
<dbReference type="OMA" id="AYHPTVA"/>
<dbReference type="GO" id="GO:0016559">
    <property type="term" value="P:peroxisome fission"/>
    <property type="evidence" value="ECO:0007669"/>
    <property type="project" value="InterPro"/>
</dbReference>
<dbReference type="InterPro" id="IPR008733">
    <property type="entry name" value="PEX11"/>
</dbReference>
<dbReference type="Pfam" id="PF05648">
    <property type="entry name" value="PEX11"/>
    <property type="match status" value="1"/>
</dbReference>
<evidence type="ECO:0000313" key="5">
    <source>
        <dbReference type="EMBL" id="KOF97035.1"/>
    </source>
</evidence>
<evidence type="ECO:0000256" key="1">
    <source>
        <dbReference type="ARBA" id="ARBA00022593"/>
    </source>
</evidence>
<dbReference type="PANTHER" id="PTHR12652:SF50">
    <property type="entry name" value="PEROXIN 11"/>
    <property type="match status" value="1"/>
</dbReference>
<evidence type="ECO:0000256" key="3">
    <source>
        <dbReference type="ARBA" id="ARBA00023140"/>
    </source>
</evidence>
<name>A0A0L8I7N5_OCTBM</name>
<evidence type="ECO:0008006" key="6">
    <source>
        <dbReference type="Google" id="ProtNLM"/>
    </source>
</evidence>
<gene>
    <name evidence="5" type="ORF">OCBIM_22032077mg</name>
</gene>
<sequence>MGDTNNNEYLGALEIVAVVDQHPSNNISALHAQMSPVKEMTDHYIQFVSKTSGRDKLCRLIQYSSKFAWWYIQKSHYQAPLVQKLKLLDSSISTSRKMFRFGKSFELLNSTLKTLHVDDIVLRTLISLAKINNALYLLFDNLIWLDRVGILKINRSKISELSAQFWLASILCSIGRDFYQLGCITNNTAMKNCSQLQLYVFSLLKNKPLLFDLIRNTTDLPLPMAMLHHVNLSPGVLGLLGMISSYIGILTEWNPDYKIFPS</sequence>
<reference evidence="5" key="1">
    <citation type="submission" date="2015-07" db="EMBL/GenBank/DDBJ databases">
        <title>MeaNS - Measles Nucleotide Surveillance Program.</title>
        <authorList>
            <person name="Tran T."/>
            <person name="Druce J."/>
        </authorList>
    </citation>
    <scope>NUCLEOTIDE SEQUENCE</scope>
    <source>
        <strain evidence="5">UCB-OBI-ISO-001</strain>
        <tissue evidence="5">Gonad</tissue>
    </source>
</reference>
<comment type="subcellular location">
    <subcellularLocation>
        <location evidence="4">Peroxisome membrane</location>
    </subcellularLocation>
</comment>
<proteinExistence type="predicted"/>
<dbReference type="GO" id="GO:0005778">
    <property type="term" value="C:peroxisomal membrane"/>
    <property type="evidence" value="ECO:0007669"/>
    <property type="project" value="UniProtKB-SubCell"/>
</dbReference>
<evidence type="ECO:0000256" key="4">
    <source>
        <dbReference type="ARBA" id="ARBA00046271"/>
    </source>
</evidence>
<keyword evidence="3" id="KW-0576">Peroxisome</keyword>
<dbReference type="STRING" id="37653.A0A0L8I7N5"/>
<keyword evidence="1" id="KW-0962">Peroxisome biogenesis</keyword>
<dbReference type="KEGG" id="obi:106883833"/>
<accession>A0A0L8I7N5</accession>
<protein>
    <recommendedName>
        <fullName evidence="6">Peroxisomal membrane protein 11B</fullName>
    </recommendedName>
</protein>
<dbReference type="PANTHER" id="PTHR12652">
    <property type="entry name" value="PEROXISOMAL BIOGENESIS FACTOR 11"/>
    <property type="match status" value="1"/>
</dbReference>
<dbReference type="OrthoDB" id="411017at2759"/>
<dbReference type="EMBL" id="KQ416418">
    <property type="protein sequence ID" value="KOF97035.1"/>
    <property type="molecule type" value="Genomic_DNA"/>
</dbReference>
<organism evidence="5">
    <name type="scientific">Octopus bimaculoides</name>
    <name type="common">California two-spotted octopus</name>
    <dbReference type="NCBI Taxonomy" id="37653"/>
    <lineage>
        <taxon>Eukaryota</taxon>
        <taxon>Metazoa</taxon>
        <taxon>Spiralia</taxon>
        <taxon>Lophotrochozoa</taxon>
        <taxon>Mollusca</taxon>
        <taxon>Cephalopoda</taxon>
        <taxon>Coleoidea</taxon>
        <taxon>Octopodiformes</taxon>
        <taxon>Octopoda</taxon>
        <taxon>Incirrata</taxon>
        <taxon>Octopodidae</taxon>
        <taxon>Octopus</taxon>
    </lineage>
</organism>
<evidence type="ECO:0000256" key="2">
    <source>
        <dbReference type="ARBA" id="ARBA00023136"/>
    </source>
</evidence>